<dbReference type="Pfam" id="PF07679">
    <property type="entry name" value="I-set"/>
    <property type="match status" value="1"/>
</dbReference>
<dbReference type="Gene3D" id="2.115.10.20">
    <property type="entry name" value="Glycosyl hydrolase domain, family 43"/>
    <property type="match status" value="1"/>
</dbReference>
<feature type="active site" description="Proton acceptor" evidence="5">
    <location>
        <position position="53"/>
    </location>
</feature>
<protein>
    <recommendedName>
        <fullName evidence="10">Immunoglobulin I-set domain-containing protein</fullName>
    </recommendedName>
</protein>
<sequence length="462" mass="49077">MTSRRSSVLPAALLTATLVASAAVPAAAAPPTEPEPAPTGGISVTGQTAPIHDPSLFIDESDGTWYVYSTGEVGRANGGTIQTWSSHDEGVTWEYDGNVWDEIPAWIDDHFADGALPDNLWAPELYEHDGTYYLYYSASRFGTNTSVTALATNTTLDPDDPDYAWVDQGPVIASPQPIAGGKEFNAIDAGIIEDADGTPYMAIGSHWYGIFLVEIAWPSGKPVPGALENAVHLVDRFAPGNRVEAPFIEEHDGWYYLFVSFDACCQGADSTYHVAVGRSRSVAGPYLDKDGRDMLGGGGSTLLHTHGAIVGPGGQSVDDGVLAFHYYDAANEEIPYFPRLGLHRLAWEDGWPVVDQTAGLPEIAVQPDDATARRNGSAQFAIEVSGAPTPVVTWETSADGGATWEPAAGSTAQIATDGSASYRIEKARSESDGLLVRATVENAHGRVQSDVAQLSVAKPGRR</sequence>
<feature type="site" description="Important for catalytic activity, responsible for pKa modulation of the active site Glu and correct orientation of both the proton donor and substrate" evidence="6">
    <location>
        <position position="188"/>
    </location>
</feature>
<dbReference type="SUPFAM" id="SSF48726">
    <property type="entry name" value="Immunoglobulin"/>
    <property type="match status" value="1"/>
</dbReference>
<dbReference type="InterPro" id="IPR013098">
    <property type="entry name" value="Ig_I-set"/>
</dbReference>
<dbReference type="InterPro" id="IPR006311">
    <property type="entry name" value="TAT_signal"/>
</dbReference>
<dbReference type="PANTHER" id="PTHR43301:SF3">
    <property type="entry name" value="ARABINAN ENDO-1,5-ALPHA-L-ARABINOSIDASE A-RELATED"/>
    <property type="match status" value="1"/>
</dbReference>
<dbReference type="Proteomes" id="UP001142462">
    <property type="component" value="Unassembled WGS sequence"/>
</dbReference>
<dbReference type="GO" id="GO:0005975">
    <property type="term" value="P:carbohydrate metabolic process"/>
    <property type="evidence" value="ECO:0007669"/>
    <property type="project" value="InterPro"/>
</dbReference>
<dbReference type="AlphaFoldDB" id="A0A9W6LXC6"/>
<dbReference type="PANTHER" id="PTHR43301">
    <property type="entry name" value="ARABINAN ENDO-1,5-ALPHA-L-ARABINOSIDASE"/>
    <property type="match status" value="1"/>
</dbReference>
<evidence type="ECO:0000256" key="4">
    <source>
        <dbReference type="ARBA" id="ARBA00023295"/>
    </source>
</evidence>
<evidence type="ECO:0000256" key="2">
    <source>
        <dbReference type="ARBA" id="ARBA00009865"/>
    </source>
</evidence>
<dbReference type="EMBL" id="BSEJ01000012">
    <property type="protein sequence ID" value="GLJ62306.1"/>
    <property type="molecule type" value="Genomic_DNA"/>
</dbReference>
<gene>
    <name evidence="11" type="ORF">GCM10017576_24360</name>
</gene>
<comment type="pathway">
    <text evidence="1">Glycan metabolism; L-arabinan degradation.</text>
</comment>
<dbReference type="SUPFAM" id="SSF75005">
    <property type="entry name" value="Arabinanase/levansucrase/invertase"/>
    <property type="match status" value="1"/>
</dbReference>
<evidence type="ECO:0000313" key="11">
    <source>
        <dbReference type="EMBL" id="GLJ62306.1"/>
    </source>
</evidence>
<reference evidence="11" key="2">
    <citation type="submission" date="2023-01" db="EMBL/GenBank/DDBJ databases">
        <authorList>
            <person name="Sun Q."/>
            <person name="Evtushenko L."/>
        </authorList>
    </citation>
    <scope>NUCLEOTIDE SEQUENCE</scope>
    <source>
        <strain evidence="11">VKM Ac-1020</strain>
    </source>
</reference>
<proteinExistence type="inferred from homology"/>
<evidence type="ECO:0000256" key="8">
    <source>
        <dbReference type="SAM" id="MobiDB-lite"/>
    </source>
</evidence>
<keyword evidence="4 7" id="KW-0326">Glycosidase</keyword>
<comment type="caution">
    <text evidence="11">The sequence shown here is derived from an EMBL/GenBank/DDBJ whole genome shotgun (WGS) entry which is preliminary data.</text>
</comment>
<evidence type="ECO:0000313" key="12">
    <source>
        <dbReference type="Proteomes" id="UP001142462"/>
    </source>
</evidence>
<evidence type="ECO:0000256" key="7">
    <source>
        <dbReference type="RuleBase" id="RU361187"/>
    </source>
</evidence>
<organism evidence="11 12">
    <name type="scientific">Microbacterium barkeri</name>
    <dbReference type="NCBI Taxonomy" id="33917"/>
    <lineage>
        <taxon>Bacteria</taxon>
        <taxon>Bacillati</taxon>
        <taxon>Actinomycetota</taxon>
        <taxon>Actinomycetes</taxon>
        <taxon>Micrococcales</taxon>
        <taxon>Microbacteriaceae</taxon>
        <taxon>Microbacterium</taxon>
    </lineage>
</organism>
<reference evidence="11" key="1">
    <citation type="journal article" date="2014" name="Int. J. Syst. Evol. Microbiol.">
        <title>Complete genome sequence of Corynebacterium casei LMG S-19264T (=DSM 44701T), isolated from a smear-ripened cheese.</title>
        <authorList>
            <consortium name="US DOE Joint Genome Institute (JGI-PGF)"/>
            <person name="Walter F."/>
            <person name="Albersmeier A."/>
            <person name="Kalinowski J."/>
            <person name="Ruckert C."/>
        </authorList>
    </citation>
    <scope>NUCLEOTIDE SEQUENCE</scope>
    <source>
        <strain evidence="11">VKM Ac-1020</strain>
    </source>
</reference>
<accession>A0A9W6LXC6</accession>
<keyword evidence="9" id="KW-0732">Signal</keyword>
<dbReference type="Gene3D" id="2.60.40.10">
    <property type="entry name" value="Immunoglobulins"/>
    <property type="match status" value="1"/>
</dbReference>
<dbReference type="InterPro" id="IPR050727">
    <property type="entry name" value="GH43_arabinanases"/>
</dbReference>
<dbReference type="PROSITE" id="PS51318">
    <property type="entry name" value="TAT"/>
    <property type="match status" value="1"/>
</dbReference>
<keyword evidence="12" id="KW-1185">Reference proteome</keyword>
<name>A0A9W6LXC6_9MICO</name>
<feature type="active site" description="Proton donor" evidence="5">
    <location>
        <position position="244"/>
    </location>
</feature>
<keyword evidence="3 7" id="KW-0378">Hydrolase</keyword>
<evidence type="ECO:0000256" key="3">
    <source>
        <dbReference type="ARBA" id="ARBA00022801"/>
    </source>
</evidence>
<feature type="region of interest" description="Disordered" evidence="8">
    <location>
        <begin position="27"/>
        <end position="46"/>
    </location>
</feature>
<dbReference type="InterPro" id="IPR006710">
    <property type="entry name" value="Glyco_hydro_43"/>
</dbReference>
<feature type="signal peptide" evidence="9">
    <location>
        <begin position="1"/>
        <end position="22"/>
    </location>
</feature>
<evidence type="ECO:0000256" key="6">
    <source>
        <dbReference type="PIRSR" id="PIRSR606710-2"/>
    </source>
</evidence>
<feature type="chain" id="PRO_5040865589" description="Immunoglobulin I-set domain-containing protein" evidence="9">
    <location>
        <begin position="23"/>
        <end position="462"/>
    </location>
</feature>
<evidence type="ECO:0000256" key="5">
    <source>
        <dbReference type="PIRSR" id="PIRSR606710-1"/>
    </source>
</evidence>
<dbReference type="RefSeq" id="WP_271173999.1">
    <property type="nucleotide sequence ID" value="NZ_BSEJ01000012.1"/>
</dbReference>
<evidence type="ECO:0000256" key="1">
    <source>
        <dbReference type="ARBA" id="ARBA00004834"/>
    </source>
</evidence>
<dbReference type="InterPro" id="IPR023296">
    <property type="entry name" value="Glyco_hydro_beta-prop_sf"/>
</dbReference>
<evidence type="ECO:0000256" key="9">
    <source>
        <dbReference type="SAM" id="SignalP"/>
    </source>
</evidence>
<dbReference type="Pfam" id="PF04616">
    <property type="entry name" value="Glyco_hydro_43"/>
    <property type="match status" value="1"/>
</dbReference>
<dbReference type="GO" id="GO:0004553">
    <property type="term" value="F:hydrolase activity, hydrolyzing O-glycosyl compounds"/>
    <property type="evidence" value="ECO:0007669"/>
    <property type="project" value="InterPro"/>
</dbReference>
<feature type="domain" description="Immunoglobulin I-set" evidence="10">
    <location>
        <begin position="361"/>
        <end position="451"/>
    </location>
</feature>
<dbReference type="InterPro" id="IPR036179">
    <property type="entry name" value="Ig-like_dom_sf"/>
</dbReference>
<evidence type="ECO:0000259" key="10">
    <source>
        <dbReference type="Pfam" id="PF07679"/>
    </source>
</evidence>
<dbReference type="InterPro" id="IPR013783">
    <property type="entry name" value="Ig-like_fold"/>
</dbReference>
<dbReference type="CDD" id="cd08998">
    <property type="entry name" value="GH43_Arb43a-like"/>
    <property type="match status" value="1"/>
</dbReference>
<comment type="similarity">
    <text evidence="2 7">Belongs to the glycosyl hydrolase 43 family.</text>
</comment>